<organism evidence="2 3">
    <name type="scientific">Rhodoferax aquaticus</name>
    <dbReference type="NCBI Taxonomy" id="2527691"/>
    <lineage>
        <taxon>Bacteria</taxon>
        <taxon>Pseudomonadati</taxon>
        <taxon>Pseudomonadota</taxon>
        <taxon>Betaproteobacteria</taxon>
        <taxon>Burkholderiales</taxon>
        <taxon>Comamonadaceae</taxon>
        <taxon>Rhodoferax</taxon>
    </lineage>
</organism>
<evidence type="ECO:0000259" key="1">
    <source>
        <dbReference type="Pfam" id="PF01370"/>
    </source>
</evidence>
<dbReference type="SUPFAM" id="SSF51735">
    <property type="entry name" value="NAD(P)-binding Rossmann-fold domains"/>
    <property type="match status" value="1"/>
</dbReference>
<feature type="domain" description="NAD-dependent epimerase/dehydratase" evidence="1">
    <location>
        <begin position="26"/>
        <end position="229"/>
    </location>
</feature>
<dbReference type="InterPro" id="IPR036291">
    <property type="entry name" value="NAD(P)-bd_dom_sf"/>
</dbReference>
<accession>A0A515ERF7</accession>
<sequence>MGPRLSRSAQASDWMSGNHASGVNTVVVIGASGFIGEHLLNTLTERSNIELRVLVHRKKAKIHAGVNFIEGDLLQPDSLDVLLLKDSIVINLAYLAQNNLEAMDNLAQACVKNKVRRLIHCSTAVVDGRSENDWVTESTPCVTTSDYEKTKLQIESSLCRAALGEFTITILRPTAVFGPGGKNLLKLANELMNGNQWINYVRSCLFSSRSLNLVAVENVVAALEFLLAAENVDREVFIISDDDSPKNNYRDIENRLLAGFGISYLFPRVPMPKWCLKVLLRVAGKANINPSKKYSDRKLSELGFKKPQGLEAAVDRFSSWYKGAHPKRT</sequence>
<protein>
    <submittedName>
        <fullName evidence="2">NAD(P)-dependent oxidoreductase</fullName>
    </submittedName>
</protein>
<reference evidence="3" key="1">
    <citation type="submission" date="2019-02" db="EMBL/GenBank/DDBJ databases">
        <title>Complete genome sequence of Rhodoferax sp. Gr-4.</title>
        <authorList>
            <person name="Jin L."/>
        </authorList>
    </citation>
    <scope>NUCLEOTIDE SEQUENCE [LARGE SCALE GENOMIC DNA]</scope>
    <source>
        <strain evidence="3">Gr-4</strain>
    </source>
</reference>
<dbReference type="Pfam" id="PF01370">
    <property type="entry name" value="Epimerase"/>
    <property type="match status" value="1"/>
</dbReference>
<dbReference type="AlphaFoldDB" id="A0A515ERF7"/>
<dbReference type="PANTHER" id="PTHR48079:SF6">
    <property type="entry name" value="NAD(P)-BINDING DOMAIN-CONTAINING PROTEIN-RELATED"/>
    <property type="match status" value="1"/>
</dbReference>
<dbReference type="GO" id="GO:0005737">
    <property type="term" value="C:cytoplasm"/>
    <property type="evidence" value="ECO:0007669"/>
    <property type="project" value="TreeGrafter"/>
</dbReference>
<reference evidence="3" key="2">
    <citation type="journal article" date="2020" name="Int. J. Syst. Evol. Microbiol.">
        <title>Genomic insights into a novel species Rhodoferax aquaticus sp. nov., isolated from freshwater.</title>
        <authorList>
            <person name="Li T."/>
            <person name="Zhuo Y."/>
            <person name="Jin C.Z."/>
            <person name="Wu X."/>
            <person name="Ko S.R."/>
            <person name="Jin F.J."/>
            <person name="Ahn C.Y."/>
            <person name="Oh H.M."/>
            <person name="Lee H.G."/>
            <person name="Jin L."/>
        </authorList>
    </citation>
    <scope>NUCLEOTIDE SEQUENCE [LARGE SCALE GENOMIC DNA]</scope>
    <source>
        <strain evidence="3">Gr-4</strain>
    </source>
</reference>
<gene>
    <name evidence="2" type="ORF">EXZ61_14245</name>
</gene>
<dbReference type="Gene3D" id="3.40.50.720">
    <property type="entry name" value="NAD(P)-binding Rossmann-like Domain"/>
    <property type="match status" value="1"/>
</dbReference>
<dbReference type="InterPro" id="IPR001509">
    <property type="entry name" value="Epimerase_deHydtase"/>
</dbReference>
<evidence type="ECO:0000313" key="3">
    <source>
        <dbReference type="Proteomes" id="UP000317365"/>
    </source>
</evidence>
<dbReference type="GO" id="GO:0004029">
    <property type="term" value="F:aldehyde dehydrogenase (NAD+) activity"/>
    <property type="evidence" value="ECO:0007669"/>
    <property type="project" value="TreeGrafter"/>
</dbReference>
<dbReference type="PANTHER" id="PTHR48079">
    <property type="entry name" value="PROTEIN YEEZ"/>
    <property type="match status" value="1"/>
</dbReference>
<proteinExistence type="predicted"/>
<evidence type="ECO:0000313" key="2">
    <source>
        <dbReference type="EMBL" id="QDL55235.1"/>
    </source>
</evidence>
<dbReference type="Proteomes" id="UP000317365">
    <property type="component" value="Chromosome"/>
</dbReference>
<dbReference type="KEGG" id="rhg:EXZ61_14245"/>
<dbReference type="EMBL" id="CP036282">
    <property type="protein sequence ID" value="QDL55235.1"/>
    <property type="molecule type" value="Genomic_DNA"/>
</dbReference>
<dbReference type="InterPro" id="IPR051783">
    <property type="entry name" value="NAD(P)-dependent_oxidoreduct"/>
</dbReference>
<name>A0A515ERF7_9BURK</name>
<keyword evidence="3" id="KW-1185">Reference proteome</keyword>